<accession>A0A0P6IYR0</accession>
<evidence type="ECO:0000256" key="1">
    <source>
        <dbReference type="SAM" id="MobiDB-lite"/>
    </source>
</evidence>
<dbReference type="SUPFAM" id="SSF81631">
    <property type="entry name" value="PAP/OAS1 substrate-binding domain"/>
    <property type="match status" value="1"/>
</dbReference>
<name>A0A0P6IYR0_9CRUS</name>
<dbReference type="OrthoDB" id="434989at2759"/>
<dbReference type="SUPFAM" id="SSF81301">
    <property type="entry name" value="Nucleotidyltransferase"/>
    <property type="match status" value="1"/>
</dbReference>
<organism evidence="3">
    <name type="scientific">Daphnia magna</name>
    <dbReference type="NCBI Taxonomy" id="35525"/>
    <lineage>
        <taxon>Eukaryota</taxon>
        <taxon>Metazoa</taxon>
        <taxon>Ecdysozoa</taxon>
        <taxon>Arthropoda</taxon>
        <taxon>Crustacea</taxon>
        <taxon>Branchiopoda</taxon>
        <taxon>Diplostraca</taxon>
        <taxon>Cladocera</taxon>
        <taxon>Anomopoda</taxon>
        <taxon>Daphniidae</taxon>
        <taxon>Daphnia</taxon>
    </lineage>
</organism>
<dbReference type="EMBL" id="GDIQ01038966">
    <property type="protein sequence ID" value="JAN55771.1"/>
    <property type="molecule type" value="Transcribed_RNA"/>
</dbReference>
<protein>
    <submittedName>
        <fullName evidence="3">Poly(A) RNA polymerase, mitochondrial</fullName>
    </submittedName>
</protein>
<evidence type="ECO:0000313" key="3">
    <source>
        <dbReference type="EMBL" id="JAN79186.1"/>
    </source>
</evidence>
<reference evidence="3" key="1">
    <citation type="submission" date="2015-10" db="EMBL/GenBank/DDBJ databases">
        <title>EvidentialGene: Evidence-directed Construction of Complete mRNA Transcriptomes without Genomes.</title>
        <authorList>
            <person name="Gilbert D.G."/>
        </authorList>
    </citation>
    <scope>NUCLEOTIDE SEQUENCE</scope>
</reference>
<evidence type="ECO:0000259" key="2">
    <source>
        <dbReference type="Pfam" id="PF22600"/>
    </source>
</evidence>
<feature type="compositionally biased region" description="Basic and acidic residues" evidence="1">
    <location>
        <begin position="637"/>
        <end position="651"/>
    </location>
</feature>
<dbReference type="Gene3D" id="3.30.460.10">
    <property type="entry name" value="Beta Polymerase, domain 2"/>
    <property type="match status" value="1"/>
</dbReference>
<dbReference type="CDD" id="cd05402">
    <property type="entry name" value="NT_PAP_TUTase"/>
    <property type="match status" value="1"/>
</dbReference>
<feature type="domain" description="Poly(A) RNA polymerase mitochondrial-like central palm" evidence="2">
    <location>
        <begin position="191"/>
        <end position="348"/>
    </location>
</feature>
<dbReference type="AlphaFoldDB" id="A0A0P6IYR0"/>
<dbReference type="GO" id="GO:1990817">
    <property type="term" value="F:poly(A) RNA polymerase activity"/>
    <property type="evidence" value="ECO:0007669"/>
    <property type="project" value="TreeGrafter"/>
</dbReference>
<dbReference type="GO" id="GO:0031123">
    <property type="term" value="P:RNA 3'-end processing"/>
    <property type="evidence" value="ECO:0007669"/>
    <property type="project" value="TreeGrafter"/>
</dbReference>
<dbReference type="PANTHER" id="PTHR12271:SF133">
    <property type="entry name" value="POLY(A) RNA POLYMERASE, MITOCHONDRIAL"/>
    <property type="match status" value="1"/>
</dbReference>
<dbReference type="PANTHER" id="PTHR12271">
    <property type="entry name" value="POLY A POLYMERASE CID PAP -RELATED"/>
    <property type="match status" value="1"/>
</dbReference>
<feature type="region of interest" description="Disordered" evidence="1">
    <location>
        <begin position="628"/>
        <end position="651"/>
    </location>
</feature>
<dbReference type="EMBL" id="GDIQ01015551">
    <property type="protein sequence ID" value="JAN79186.1"/>
    <property type="molecule type" value="Transcribed_RNA"/>
</dbReference>
<dbReference type="Gene3D" id="1.10.1410.10">
    <property type="match status" value="1"/>
</dbReference>
<dbReference type="InterPro" id="IPR054708">
    <property type="entry name" value="MTPAP-like_central"/>
</dbReference>
<proteinExistence type="predicted"/>
<dbReference type="InterPro" id="IPR043519">
    <property type="entry name" value="NT_sf"/>
</dbReference>
<dbReference type="Pfam" id="PF22600">
    <property type="entry name" value="MTPAP-like_central"/>
    <property type="match status" value="1"/>
</dbReference>
<sequence length="651" mass="73961">MRYSFVHTSHHVRPYLHKVKLKFDVFRHVRTFSTADKPTVVEESTKTHPSTNVCTFSLDKRQCFDDMVEFRKKQARSSVVVQVGNPLKSAALVNQVCSRHGNVSNLFHYTHKDKELLLLEFDSELSAVNLLASCSHNNNVKVIPAASPFLWLKAMPSESSASMSARFPLIMNEDNLANDNLEELLSNAKSISEQMIILEDQTRLSEIGHRLRWITCVQIERMLSGLFPSLQVLPFGSFVNGCGRNGCDLDMAVSLDGHCGTEPLEVKSPLIFQAKAAINNPRLQTQRHIEVFADILQNFTTGCTQVQRILQARVPIVKFYHEFTGVDCDLSMGSLTGVFMSELLYLYDKIDWRFRPLVTAVRHWGAWARLTDMVPGPRITNFTLTLMVVFFLQRRSPAILPTLSEMIKLARPQVDTRQTNDVDCTFLRDPAMFQERGKLNQESLEDLFVEFLRFIESFDFNERSVSIITGTALRKFDSKPLYVQNPLERELNVGRNVNLKELTRVVMEARNALYILETQEDQGPANWGLLALPRAERVRRSNPKSSHHNHVPQIDMKDLFSTNTDDEIDDFIEAKVSKGDVFLQTISPFTAAHSQTKPSATETRPASGLNTLNGFIKQVQLNTGLAVNKSPKNLPLKSEKNRKPIEKQKRK</sequence>